<evidence type="ECO:0000256" key="1">
    <source>
        <dbReference type="SAM" id="MobiDB-lite"/>
    </source>
</evidence>
<reference evidence="3" key="1">
    <citation type="submission" date="2024-06" db="EMBL/GenBank/DDBJ databases">
        <authorList>
            <person name="Ryan C."/>
        </authorList>
    </citation>
    <scope>NUCLEOTIDE SEQUENCE [LARGE SCALE GENOMIC DNA]</scope>
</reference>
<organism evidence="2 3">
    <name type="scientific">Urochloa decumbens</name>
    <dbReference type="NCBI Taxonomy" id="240449"/>
    <lineage>
        <taxon>Eukaryota</taxon>
        <taxon>Viridiplantae</taxon>
        <taxon>Streptophyta</taxon>
        <taxon>Embryophyta</taxon>
        <taxon>Tracheophyta</taxon>
        <taxon>Spermatophyta</taxon>
        <taxon>Magnoliopsida</taxon>
        <taxon>Liliopsida</taxon>
        <taxon>Poales</taxon>
        <taxon>Poaceae</taxon>
        <taxon>PACMAD clade</taxon>
        <taxon>Panicoideae</taxon>
        <taxon>Panicodae</taxon>
        <taxon>Paniceae</taxon>
        <taxon>Melinidinae</taxon>
        <taxon>Urochloa</taxon>
    </lineage>
</organism>
<protein>
    <submittedName>
        <fullName evidence="2">Uncharacterized protein</fullName>
    </submittedName>
</protein>
<reference evidence="2 3" key="2">
    <citation type="submission" date="2024-10" db="EMBL/GenBank/DDBJ databases">
        <authorList>
            <person name="Ryan C."/>
        </authorList>
    </citation>
    <scope>NUCLEOTIDE SEQUENCE [LARGE SCALE GENOMIC DNA]</scope>
</reference>
<evidence type="ECO:0000313" key="3">
    <source>
        <dbReference type="Proteomes" id="UP001497457"/>
    </source>
</evidence>
<evidence type="ECO:0000313" key="2">
    <source>
        <dbReference type="EMBL" id="CAL4889713.1"/>
    </source>
</evidence>
<name>A0ABC8VFG6_9POAL</name>
<gene>
    <name evidence="2" type="ORF">URODEC1_LOCUS2865</name>
</gene>
<accession>A0ABC8VFG6</accession>
<dbReference type="EMBL" id="OZ075111">
    <property type="protein sequence ID" value="CAL4889713.1"/>
    <property type="molecule type" value="Genomic_DNA"/>
</dbReference>
<dbReference type="AlphaFoldDB" id="A0ABC8VFG6"/>
<feature type="region of interest" description="Disordered" evidence="1">
    <location>
        <begin position="92"/>
        <end position="119"/>
    </location>
</feature>
<keyword evidence="3" id="KW-1185">Reference proteome</keyword>
<proteinExistence type="predicted"/>
<sequence>MSPESKLLLDEIEKMFSDQNSRFDKKIQETDLKWEQRFGDLEKKKDERLSKIETVASTLEDWRPEIEATVEDIRLEVTKLTKHWDRAVLNGASGSSGLMAQPESAAVRSPAGTVPDWPSGHRVEQAPREGGFGSVMTLLHPPVKDLTHLWRKNC</sequence>
<dbReference type="Proteomes" id="UP001497457">
    <property type="component" value="Chromosome 1b"/>
</dbReference>